<keyword evidence="5" id="KW-1185">Reference proteome</keyword>
<dbReference type="Proteomes" id="UP000006672">
    <property type="component" value="Unassembled WGS sequence"/>
</dbReference>
<dbReference type="Pfam" id="PF01585">
    <property type="entry name" value="G-patch"/>
    <property type="match status" value="1"/>
</dbReference>
<dbReference type="STRING" id="6279.A0A0K0JL49"/>
<dbReference type="InterPro" id="IPR050656">
    <property type="entry name" value="PINX1"/>
</dbReference>
<reference evidence="4" key="3">
    <citation type="submission" date="2019-04" db="EMBL/GenBank/DDBJ databases">
        <authorList>
            <person name="Howe K."/>
            <person name="Paulini M."/>
            <person name="Williams G."/>
        </authorList>
    </citation>
    <scope>NUCLEOTIDE SEQUENCE [LARGE SCALE GENOMIC DNA]</scope>
    <source>
        <strain evidence="4">FR3</strain>
    </source>
</reference>
<proteinExistence type="predicted"/>
<dbReference type="KEGG" id="bmy:BM_BM5963"/>
<evidence type="ECO:0000313" key="3">
    <source>
        <dbReference type="EMBL" id="CRZ24122.1"/>
    </source>
</evidence>
<dbReference type="GO" id="GO:0003676">
    <property type="term" value="F:nucleic acid binding"/>
    <property type="evidence" value="ECO:0007669"/>
    <property type="project" value="InterPro"/>
</dbReference>
<evidence type="ECO:0000256" key="1">
    <source>
        <dbReference type="SAM" id="MobiDB-lite"/>
    </source>
</evidence>
<dbReference type="OMA" id="CNERNDE"/>
<dbReference type="EMBL" id="LN856942">
    <property type="protein sequence ID" value="CRZ24122.1"/>
    <property type="molecule type" value="Genomic_DNA"/>
</dbReference>
<dbReference type="AlphaFoldDB" id="A0A0K0JL49"/>
<dbReference type="GeneID" id="6095385"/>
<evidence type="ECO:0000313" key="5">
    <source>
        <dbReference type="Proteomes" id="UP000006672"/>
    </source>
</evidence>
<accession>A0A4E9FND6</accession>
<dbReference type="PANTHER" id="PTHR23149:SF27">
    <property type="entry name" value="PIN2_TERF1-INTERACTING TELOMERASE INHIBITOR 1"/>
    <property type="match status" value="1"/>
</dbReference>
<dbReference type="GO" id="GO:0005730">
    <property type="term" value="C:nucleolus"/>
    <property type="evidence" value="ECO:0007669"/>
    <property type="project" value="TreeGrafter"/>
</dbReference>
<evidence type="ECO:0000313" key="4">
    <source>
        <dbReference type="EMBL" id="VIO97088.1"/>
    </source>
</evidence>
<dbReference type="GO" id="GO:0010521">
    <property type="term" value="F:telomerase inhibitor activity"/>
    <property type="evidence" value="ECO:0007669"/>
    <property type="project" value="TreeGrafter"/>
</dbReference>
<organism evidence="5 6">
    <name type="scientific">Brugia malayi</name>
    <name type="common">Filarial nematode worm</name>
    <dbReference type="NCBI Taxonomy" id="6279"/>
    <lineage>
        <taxon>Eukaryota</taxon>
        <taxon>Metazoa</taxon>
        <taxon>Ecdysozoa</taxon>
        <taxon>Nematoda</taxon>
        <taxon>Chromadorea</taxon>
        <taxon>Rhabditida</taxon>
        <taxon>Spirurina</taxon>
        <taxon>Spiruromorpha</taxon>
        <taxon>Filarioidea</taxon>
        <taxon>Onchocercidae</taxon>
        <taxon>Brugia</taxon>
    </lineage>
</organism>
<feature type="compositionally biased region" description="Basic and acidic residues" evidence="1">
    <location>
        <begin position="152"/>
        <end position="164"/>
    </location>
</feature>
<evidence type="ECO:0000313" key="6">
    <source>
        <dbReference type="WBParaSite" id="Bm5963.1"/>
    </source>
</evidence>
<dbReference type="PROSITE" id="PS50174">
    <property type="entry name" value="G_PATCH"/>
    <property type="match status" value="1"/>
</dbReference>
<reference evidence="3 5" key="1">
    <citation type="journal article" date="2007" name="Science">
        <title>Draft genome of the filarial nematode parasite Brugia malayi.</title>
        <authorList>
            <person name="Ghedin E."/>
            <person name="Wang S."/>
            <person name="Spiro D."/>
            <person name="Caler E."/>
            <person name="Zhao Q."/>
            <person name="Crabtree J."/>
            <person name="Allen J.E."/>
            <person name="Delcher A.L."/>
            <person name="Guiliano D.B."/>
            <person name="Miranda-Saavedra D."/>
            <person name="Angiuoli S.V."/>
            <person name="Creasy T."/>
            <person name="Amedeo P."/>
            <person name="Haas B."/>
            <person name="El-Sayed N.M."/>
            <person name="Wortman J.R."/>
            <person name="Feldblyum T."/>
            <person name="Tallon L."/>
            <person name="Schatz M."/>
            <person name="Shumway M."/>
            <person name="Koo H."/>
            <person name="Salzberg S.L."/>
            <person name="Schobel S."/>
            <person name="Pertea M."/>
            <person name="Pop M."/>
            <person name="White O."/>
            <person name="Barton G.J."/>
            <person name="Carlow C.K."/>
            <person name="Crawford M.J."/>
            <person name="Daub J."/>
            <person name="Dimmic M.W."/>
            <person name="Estes C.F."/>
            <person name="Foster J.M."/>
            <person name="Ganatra M."/>
            <person name="Gregory W.F."/>
            <person name="Johnson N.M."/>
            <person name="Jin J."/>
            <person name="Komuniecki R."/>
            <person name="Korf I."/>
            <person name="Kumar S."/>
            <person name="Laney S."/>
            <person name="Li B.W."/>
            <person name="Li W."/>
            <person name="Lindblom T.H."/>
            <person name="Lustigman S."/>
            <person name="Ma D."/>
            <person name="Maina C.V."/>
            <person name="Martin D.M."/>
            <person name="McCarter J.P."/>
            <person name="McReynolds L."/>
            <person name="Mitreva M."/>
            <person name="Nutman T.B."/>
            <person name="Parkinson J."/>
            <person name="Peregrin-Alvarez J.M."/>
            <person name="Poole C."/>
            <person name="Ren Q."/>
            <person name="Saunders L."/>
            <person name="Sluder A.E."/>
            <person name="Smith K."/>
            <person name="Stanke M."/>
            <person name="Unnasch T.R."/>
            <person name="Ware J."/>
            <person name="Wei A.D."/>
            <person name="Weil G."/>
            <person name="Williams D.J."/>
            <person name="Zhang Y."/>
            <person name="Williams S.A."/>
            <person name="Fraser-Liggett C."/>
            <person name="Slatko B."/>
            <person name="Blaxter M.L."/>
            <person name="Scott A.L."/>
        </authorList>
    </citation>
    <scope>NUCLEOTIDE SEQUENCE</scope>
    <source>
        <strain evidence="3 5">FR3</strain>
    </source>
</reference>
<gene>
    <name evidence="3 6 7" type="ORF">Bm5963</name>
    <name evidence="4" type="ORF">BM_BM5963</name>
    <name evidence="3" type="ORF">BM_Bm5963</name>
</gene>
<feature type="region of interest" description="Disordered" evidence="1">
    <location>
        <begin position="142"/>
        <end position="167"/>
    </location>
</feature>
<dbReference type="PANTHER" id="PTHR23149">
    <property type="entry name" value="G PATCH DOMAIN CONTAINING PROTEIN"/>
    <property type="match status" value="1"/>
</dbReference>
<reference evidence="6" key="4">
    <citation type="submission" date="2019-12" db="UniProtKB">
        <authorList>
            <consortium name="WormBaseParasite"/>
        </authorList>
    </citation>
    <scope>IDENTIFICATION</scope>
</reference>
<dbReference type="OrthoDB" id="29523at2759"/>
<evidence type="ECO:0000259" key="2">
    <source>
        <dbReference type="PROSITE" id="PS50174"/>
    </source>
</evidence>
<dbReference type="RefSeq" id="XP_042936810.1">
    <property type="nucleotide sequence ID" value="XM_043080876.1"/>
</dbReference>
<name>A0A0K0JL49_BRUMA</name>
<dbReference type="EMBL" id="CAAKNF010000194">
    <property type="protein sequence ID" value="VIO97088.1"/>
    <property type="molecule type" value="Genomic_DNA"/>
</dbReference>
<accession>A0A0K0JL49</accession>
<dbReference type="InterPro" id="IPR000467">
    <property type="entry name" value="G_patch_dom"/>
</dbReference>
<feature type="domain" description="G-patch" evidence="2">
    <location>
        <begin position="26"/>
        <end position="72"/>
    </location>
</feature>
<dbReference type="CTD" id="6095385"/>
<dbReference type="FunCoup" id="A0A0K0JL49">
    <property type="interactions" value="1081"/>
</dbReference>
<dbReference type="WBParaSite" id="Bm5963.1">
    <property type="protein sequence ID" value="Bm5963.1"/>
    <property type="gene ID" value="WBGene00226224"/>
</dbReference>
<sequence>MSSRKKSRQEQRNLINSQNITWRNDDSKFGQVMLEKMGWKPGSGLGKYEQGITENLQMKANVLTKGLGCNERNDEVWIAHHDSFAAILADLNKKKENSKAANPVRNNLNKVKSKVILNEHRKDRYIPNLSMMSEKDKCAIFGKRSAPSTSDKSIDENKQKDEVKSAPASGNMIVNKISINDYFAEKMLKLNERRKI</sequence>
<dbReference type="WormBase" id="Bm5963">
    <property type="protein sequence ID" value="BM33672"/>
    <property type="gene ID" value="WBGene00226224"/>
</dbReference>
<dbReference type="SMART" id="SM00443">
    <property type="entry name" value="G_patch"/>
    <property type="match status" value="1"/>
</dbReference>
<protein>
    <submittedName>
        <fullName evidence="3">Bm5963</fullName>
    </submittedName>
    <submittedName>
        <fullName evidence="4 6">MGC82072 protein, putative</fullName>
    </submittedName>
</protein>
<reference evidence="3" key="2">
    <citation type="submission" date="2012-12" db="EMBL/GenBank/DDBJ databases">
        <authorList>
            <person name="Gao Y.W."/>
            <person name="Fan S.T."/>
            <person name="Sun H.T."/>
            <person name="Wang Z."/>
            <person name="Gao X.L."/>
            <person name="Li Y.G."/>
            <person name="Wang T.C."/>
            <person name="Zhang K."/>
            <person name="Xu W.W."/>
            <person name="Yu Z.J."/>
            <person name="Xia X.Z."/>
        </authorList>
    </citation>
    <scope>NUCLEOTIDE SEQUENCE</scope>
    <source>
        <strain evidence="3">FR3</strain>
    </source>
</reference>
<evidence type="ECO:0000313" key="7">
    <source>
        <dbReference type="WormBase" id="Bm5963"/>
    </source>
</evidence>